<dbReference type="GeneID" id="91105041"/>
<keyword evidence="2" id="KW-1185">Reference proteome</keyword>
<evidence type="ECO:0000313" key="1">
    <source>
        <dbReference type="EMBL" id="WWD08129.1"/>
    </source>
</evidence>
<dbReference type="RefSeq" id="XP_066086096.1">
    <property type="nucleotide sequence ID" value="XM_066229999.1"/>
</dbReference>
<gene>
    <name evidence="1" type="ORF">V865_006240</name>
</gene>
<sequence>MSQDLQVTLPNGETHTKSKVFYYAKPTSDTVEFFSAVHRGSCQETTNAGLTLAAQVEQKIRESGRYAPNEESAKHFAEQTISTVRRPWDTFRNYCVTIPMSDESSVKSLNRLIEMSQSVRAPVMVLATHSLVEDGSMNLIRDAGVYISPASEVCEGKLREMNDLAQELKKSEDISVWSANETATEEYPGMNIMSMDWEDFKELERHGLIAQSSKGQSFKDWLRSWKRKLTK</sequence>
<reference evidence="1 2" key="1">
    <citation type="submission" date="2024-01" db="EMBL/GenBank/DDBJ databases">
        <title>Comparative genomics of Cryptococcus and Kwoniella reveals pathogenesis evolution and contrasting modes of karyotype evolution via chromosome fusion or intercentromeric recombination.</title>
        <authorList>
            <person name="Coelho M.A."/>
            <person name="David-Palma M."/>
            <person name="Shea T."/>
            <person name="Bowers K."/>
            <person name="McGinley-Smith S."/>
            <person name="Mohammad A.W."/>
            <person name="Gnirke A."/>
            <person name="Yurkov A.M."/>
            <person name="Nowrousian M."/>
            <person name="Sun S."/>
            <person name="Cuomo C.A."/>
            <person name="Heitman J."/>
        </authorList>
    </citation>
    <scope>NUCLEOTIDE SEQUENCE [LARGE SCALE GENOMIC DNA]</scope>
    <source>
        <strain evidence="1 2">PYCC6329</strain>
    </source>
</reference>
<proteinExistence type="predicted"/>
<dbReference type="KEGG" id="ker:91105041"/>
<accession>A0AAX4KQ89</accession>
<name>A0AAX4KQ89_9TREE</name>
<organism evidence="1 2">
    <name type="scientific">Kwoniella europaea PYCC6329</name>
    <dbReference type="NCBI Taxonomy" id="1423913"/>
    <lineage>
        <taxon>Eukaryota</taxon>
        <taxon>Fungi</taxon>
        <taxon>Dikarya</taxon>
        <taxon>Basidiomycota</taxon>
        <taxon>Agaricomycotina</taxon>
        <taxon>Tremellomycetes</taxon>
        <taxon>Tremellales</taxon>
        <taxon>Cryptococcaceae</taxon>
        <taxon>Kwoniella</taxon>
    </lineage>
</organism>
<dbReference type="AlphaFoldDB" id="A0AAX4KQ89"/>
<evidence type="ECO:0000313" key="2">
    <source>
        <dbReference type="Proteomes" id="UP001358614"/>
    </source>
</evidence>
<dbReference type="EMBL" id="CP144089">
    <property type="protein sequence ID" value="WWD08129.1"/>
    <property type="molecule type" value="Genomic_DNA"/>
</dbReference>
<protein>
    <submittedName>
        <fullName evidence="1">Uncharacterized protein</fullName>
    </submittedName>
</protein>
<dbReference type="Proteomes" id="UP001358614">
    <property type="component" value="Chromosome 1"/>
</dbReference>